<evidence type="ECO:0000256" key="9">
    <source>
        <dbReference type="ARBA" id="ARBA00022842"/>
    </source>
</evidence>
<dbReference type="GO" id="GO:0016779">
    <property type="term" value="F:nucleotidyltransferase activity"/>
    <property type="evidence" value="ECO:0007669"/>
    <property type="project" value="UniProtKB-KW"/>
</dbReference>
<name>A0A8J6TME4_9BACT</name>
<comment type="cofactor">
    <cofactor evidence="1">
        <name>Mg(2+)</name>
        <dbReference type="ChEBI" id="CHEBI:18420"/>
    </cofactor>
</comment>
<dbReference type="GO" id="GO:0000049">
    <property type="term" value="F:tRNA binding"/>
    <property type="evidence" value="ECO:0007669"/>
    <property type="project" value="UniProtKB-KW"/>
</dbReference>
<dbReference type="InterPro" id="IPR002646">
    <property type="entry name" value="PolA_pol_head_dom"/>
</dbReference>
<organism evidence="15 16">
    <name type="scientific">Candidatus Desulfatibia profunda</name>
    <dbReference type="NCBI Taxonomy" id="2841695"/>
    <lineage>
        <taxon>Bacteria</taxon>
        <taxon>Pseudomonadati</taxon>
        <taxon>Thermodesulfobacteriota</taxon>
        <taxon>Desulfobacteria</taxon>
        <taxon>Desulfobacterales</taxon>
        <taxon>Desulfobacterales incertae sedis</taxon>
        <taxon>Candidatus Desulfatibia</taxon>
    </lineage>
</organism>
<dbReference type="Gene3D" id="3.30.460.10">
    <property type="entry name" value="Beta Polymerase, domain 2"/>
    <property type="match status" value="1"/>
</dbReference>
<dbReference type="SUPFAM" id="SSF81301">
    <property type="entry name" value="Nucleotidyltransferase"/>
    <property type="match status" value="1"/>
</dbReference>
<dbReference type="GO" id="GO:0000166">
    <property type="term" value="F:nucleotide binding"/>
    <property type="evidence" value="ECO:0007669"/>
    <property type="project" value="UniProtKB-KW"/>
</dbReference>
<sequence length="458" mass="51470">MIQFDSKIFPKTKGAYIIGGSVRDLLLGRTPTDYDIAVLGNPENFARRMAAETNGRLVEMGKPGQMILRVVSGHTIFDIAPANGTTIKDDLFQRDFTINAMAYDLWSGKIIDILGGLQDLWDKKVRMVSKHVFKNDPIRLLRAFRMGACLNFDIEPRTVAAISSQAALIQQSAGERIRHELFKMFGTRKSHDHLVQMADIGLLSAIFPELDPLKGCSQNRHHCYDVFEHSLNAYYHLEDLLSNHYNLTPESLRRFILDIDRSKAVLLKSGILLHDIGKPAVKSLDNRGNVHFYGHARQGADMAKLIGKRLKFSTRESNFIDFIIRNHIRPLSLFLAHKNKTLTPKGLTRFFMKCGGNTPYLLLHSIADVKGKQDEIIAENEAFIAFVKDMLAGFFSGFSPKSKTAPLLTGFDLIETFGLTPSPSFKKILNLVDEAKLSGTIHSKAEALKLVRDFIKQQ</sequence>
<dbReference type="AlphaFoldDB" id="A0A8J6TME4"/>
<dbReference type="InterPro" id="IPR032828">
    <property type="entry name" value="PolyA_RNA-bd"/>
</dbReference>
<feature type="domain" description="Poly A polymerase head" evidence="12">
    <location>
        <begin position="85"/>
        <end position="126"/>
    </location>
</feature>
<dbReference type="Gene3D" id="1.10.3090.10">
    <property type="entry name" value="cca-adding enzyme, domain 2"/>
    <property type="match status" value="1"/>
</dbReference>
<evidence type="ECO:0000256" key="7">
    <source>
        <dbReference type="ARBA" id="ARBA00022723"/>
    </source>
</evidence>
<keyword evidence="4 11" id="KW-0808">Transferase</keyword>
<dbReference type="PANTHER" id="PTHR47545">
    <property type="entry name" value="MULTIFUNCTIONAL CCA PROTEIN"/>
    <property type="match status" value="1"/>
</dbReference>
<dbReference type="InterPro" id="IPR003607">
    <property type="entry name" value="HD/PDEase_dom"/>
</dbReference>
<evidence type="ECO:0000256" key="10">
    <source>
        <dbReference type="ARBA" id="ARBA00022884"/>
    </source>
</evidence>
<dbReference type="EMBL" id="JACNJH010000139">
    <property type="protein sequence ID" value="MBC8361583.1"/>
    <property type="molecule type" value="Genomic_DNA"/>
</dbReference>
<dbReference type="CDD" id="cd05398">
    <property type="entry name" value="NT_ClassII-CCAase"/>
    <property type="match status" value="1"/>
</dbReference>
<dbReference type="InterPro" id="IPR006674">
    <property type="entry name" value="HD_domain"/>
</dbReference>
<comment type="caution">
    <text evidence="15">The sequence shown here is derived from an EMBL/GenBank/DDBJ whole genome shotgun (WGS) entry which is preliminary data.</text>
</comment>
<dbReference type="InterPro" id="IPR043519">
    <property type="entry name" value="NT_sf"/>
</dbReference>
<keyword evidence="6" id="KW-0548">Nucleotidyltransferase</keyword>
<gene>
    <name evidence="15" type="ORF">H8E23_09310</name>
</gene>
<dbReference type="Pfam" id="PF12627">
    <property type="entry name" value="PolyA_pol_RNAbd"/>
    <property type="match status" value="1"/>
</dbReference>
<dbReference type="GO" id="GO:0046872">
    <property type="term" value="F:metal ion binding"/>
    <property type="evidence" value="ECO:0007669"/>
    <property type="project" value="UniProtKB-KW"/>
</dbReference>
<keyword evidence="7" id="KW-0479">Metal-binding</keyword>
<evidence type="ECO:0000256" key="3">
    <source>
        <dbReference type="ARBA" id="ARBA00022555"/>
    </source>
</evidence>
<evidence type="ECO:0000256" key="2">
    <source>
        <dbReference type="ARBA" id="ARBA00007265"/>
    </source>
</evidence>
<dbReference type="CDD" id="cd00077">
    <property type="entry name" value="HDc"/>
    <property type="match status" value="1"/>
</dbReference>
<feature type="domain" description="Poly A polymerase head" evidence="12">
    <location>
        <begin position="15"/>
        <end position="81"/>
    </location>
</feature>
<evidence type="ECO:0000256" key="11">
    <source>
        <dbReference type="RuleBase" id="RU003953"/>
    </source>
</evidence>
<evidence type="ECO:0000256" key="1">
    <source>
        <dbReference type="ARBA" id="ARBA00001946"/>
    </source>
</evidence>
<evidence type="ECO:0000259" key="12">
    <source>
        <dbReference type="Pfam" id="PF01743"/>
    </source>
</evidence>
<keyword evidence="9" id="KW-0460">Magnesium</keyword>
<reference evidence="15 16" key="1">
    <citation type="submission" date="2020-08" db="EMBL/GenBank/DDBJ databases">
        <title>Bridging the membrane lipid divide: bacteria of the FCB group superphylum have the potential to synthesize archaeal ether lipids.</title>
        <authorList>
            <person name="Villanueva L."/>
            <person name="Von Meijenfeldt F.A.B."/>
            <person name="Westbye A.B."/>
            <person name="Yadav S."/>
            <person name="Hopmans E.C."/>
            <person name="Dutilh B.E."/>
            <person name="Sinninghe Damste J.S."/>
        </authorList>
    </citation>
    <scope>NUCLEOTIDE SEQUENCE [LARGE SCALE GENOMIC DNA]</scope>
    <source>
        <strain evidence="15">NIOZ-UU30</strain>
    </source>
</reference>
<dbReference type="InterPro" id="IPR050124">
    <property type="entry name" value="tRNA_CCA-adding_enzyme"/>
</dbReference>
<evidence type="ECO:0000256" key="5">
    <source>
        <dbReference type="ARBA" id="ARBA00022694"/>
    </source>
</evidence>
<evidence type="ECO:0000256" key="4">
    <source>
        <dbReference type="ARBA" id="ARBA00022679"/>
    </source>
</evidence>
<evidence type="ECO:0000259" key="13">
    <source>
        <dbReference type="Pfam" id="PF01966"/>
    </source>
</evidence>
<proteinExistence type="inferred from homology"/>
<dbReference type="PANTHER" id="PTHR47545:SF2">
    <property type="entry name" value="CC-ADDING TRNA NUCLEOTIDYLTRANSFERASE"/>
    <property type="match status" value="1"/>
</dbReference>
<evidence type="ECO:0000313" key="15">
    <source>
        <dbReference type="EMBL" id="MBC8361583.1"/>
    </source>
</evidence>
<feature type="domain" description="HD" evidence="13">
    <location>
        <begin position="226"/>
        <end position="331"/>
    </location>
</feature>
<protein>
    <submittedName>
        <fullName evidence="15">CCA tRNA nucleotidyltransferase</fullName>
    </submittedName>
</protein>
<evidence type="ECO:0000256" key="8">
    <source>
        <dbReference type="ARBA" id="ARBA00022741"/>
    </source>
</evidence>
<evidence type="ECO:0000256" key="6">
    <source>
        <dbReference type="ARBA" id="ARBA00022695"/>
    </source>
</evidence>
<accession>A0A8J6TME4</accession>
<keyword evidence="10 11" id="KW-0694">RNA-binding</keyword>
<comment type="similarity">
    <text evidence="2 11">Belongs to the tRNA nucleotidyltransferase/poly(A) polymerase family.</text>
</comment>
<dbReference type="Pfam" id="PF01743">
    <property type="entry name" value="PolyA_pol"/>
    <property type="match status" value="2"/>
</dbReference>
<keyword evidence="5" id="KW-0819">tRNA processing</keyword>
<keyword evidence="8" id="KW-0547">Nucleotide-binding</keyword>
<feature type="domain" description="tRNA nucleotidyltransferase/poly(A) polymerase RNA and SrmB- binding" evidence="14">
    <location>
        <begin position="151"/>
        <end position="212"/>
    </location>
</feature>
<dbReference type="Pfam" id="PF01966">
    <property type="entry name" value="HD"/>
    <property type="match status" value="1"/>
</dbReference>
<dbReference type="GO" id="GO:0008033">
    <property type="term" value="P:tRNA processing"/>
    <property type="evidence" value="ECO:0007669"/>
    <property type="project" value="UniProtKB-KW"/>
</dbReference>
<evidence type="ECO:0000259" key="14">
    <source>
        <dbReference type="Pfam" id="PF12627"/>
    </source>
</evidence>
<evidence type="ECO:0000313" key="16">
    <source>
        <dbReference type="Proteomes" id="UP000603434"/>
    </source>
</evidence>
<dbReference type="Proteomes" id="UP000603434">
    <property type="component" value="Unassembled WGS sequence"/>
</dbReference>
<dbReference type="SUPFAM" id="SSF81891">
    <property type="entry name" value="Poly A polymerase C-terminal region-like"/>
    <property type="match status" value="1"/>
</dbReference>
<keyword evidence="3" id="KW-0820">tRNA-binding</keyword>